<dbReference type="Proteomes" id="UP001410394">
    <property type="component" value="Unassembled WGS sequence"/>
</dbReference>
<dbReference type="SUPFAM" id="SSF58104">
    <property type="entry name" value="Methyl-accepting chemotaxis protein (MCP) signaling domain"/>
    <property type="match status" value="1"/>
</dbReference>
<dbReference type="InterPro" id="IPR004089">
    <property type="entry name" value="MCPsignal_dom"/>
</dbReference>
<dbReference type="PROSITE" id="PS50111">
    <property type="entry name" value="CHEMOTAXIS_TRANSDUC_2"/>
    <property type="match status" value="1"/>
</dbReference>
<comment type="caution">
    <text evidence="8">The sequence shown here is derived from an EMBL/GenBank/DDBJ whole genome shotgun (WGS) entry which is preliminary data.</text>
</comment>
<evidence type="ECO:0000256" key="2">
    <source>
        <dbReference type="ARBA" id="ARBA00029447"/>
    </source>
</evidence>
<feature type="domain" description="Methyl-accepting transducer" evidence="6">
    <location>
        <begin position="263"/>
        <end position="499"/>
    </location>
</feature>
<evidence type="ECO:0000313" key="9">
    <source>
        <dbReference type="Proteomes" id="UP001410394"/>
    </source>
</evidence>
<evidence type="ECO:0000256" key="4">
    <source>
        <dbReference type="SAM" id="Coils"/>
    </source>
</evidence>
<dbReference type="Gene3D" id="6.10.340.10">
    <property type="match status" value="1"/>
</dbReference>
<keyword evidence="4" id="KW-0175">Coiled coil</keyword>
<dbReference type="InterPro" id="IPR003660">
    <property type="entry name" value="HAMP_dom"/>
</dbReference>
<evidence type="ECO:0000256" key="5">
    <source>
        <dbReference type="SAM" id="Phobius"/>
    </source>
</evidence>
<dbReference type="CDD" id="cd11386">
    <property type="entry name" value="MCP_signal"/>
    <property type="match status" value="1"/>
</dbReference>
<proteinExistence type="inferred from homology"/>
<dbReference type="Pfam" id="PF00672">
    <property type="entry name" value="HAMP"/>
    <property type="match status" value="1"/>
</dbReference>
<reference evidence="8 9" key="1">
    <citation type="journal article" date="2018" name="Int. J. Syst. Evol. Microbiol.">
        <title>Uliginosibacterium sediminicola sp. nov., isolated from freshwater sediment.</title>
        <authorList>
            <person name="Hwang W.M."/>
            <person name="Kim S.M."/>
            <person name="Kang K."/>
            <person name="Ahn T.Y."/>
        </authorList>
    </citation>
    <scope>NUCLEOTIDE SEQUENCE [LARGE SCALE GENOMIC DNA]</scope>
    <source>
        <strain evidence="8 9">M1-21</strain>
    </source>
</reference>
<dbReference type="Gene3D" id="1.10.287.950">
    <property type="entry name" value="Methyl-accepting chemotaxis protein"/>
    <property type="match status" value="1"/>
</dbReference>
<keyword evidence="9" id="KW-1185">Reference proteome</keyword>
<dbReference type="InterPro" id="IPR004090">
    <property type="entry name" value="Chemotax_Me-accpt_rcpt"/>
</dbReference>
<feature type="domain" description="HAMP" evidence="7">
    <location>
        <begin position="206"/>
        <end position="258"/>
    </location>
</feature>
<name>A0ABU9Z3Y9_9RHOO</name>
<keyword evidence="5" id="KW-0472">Membrane</keyword>
<evidence type="ECO:0000313" key="8">
    <source>
        <dbReference type="EMBL" id="MEN3070697.1"/>
    </source>
</evidence>
<comment type="similarity">
    <text evidence="2">Belongs to the methyl-accepting chemotaxis (MCP) protein family.</text>
</comment>
<sequence>MKILYRMLIAPLTCVVLIILVGLASGYSLEVVSKAMDGLYNDNFSRVVAAKTVESDLLAVHAGAYALFSNLEGMPTDKVEARLKQFKQRLDELLSSIERRERNDPEALTRMKVLSGDIVAYKKAIDTAIDMASMDVNMGRSGMQTADDVFTRLAANVAAEVKLESDEAQSGYQQALAARNKAYLICGVLLVASVMLAVGLSWLMARAVVQPLQRAVLIAERVAQGDLTQQIEVAGRDELGKLQEALRIMQNGLREMISNTASTAHELEGAAQAMASVSADVTRSVGGQSDALANAASITEELTVSIAHVSSNTQAVTQVAGTTAQTAVHGARLVEQVTEEVRSIAHTVDASAESMEALRLSSEHISGIANVIREIADQTNLLALNAAIEAARAGEAGRGFAVVADEVRKLAEKTSSATQDIKRVIETIQGQSAVAVEEMGVARSRVDSGIGLMESLRQPLLELERGAAEVLENMHDLSNSAREQSLASENIARNVEGIARMGEVNASSAQHSQETAAKLQSLSRQLCEGVGRFRT</sequence>
<dbReference type="PANTHER" id="PTHR32089">
    <property type="entry name" value="METHYL-ACCEPTING CHEMOTAXIS PROTEIN MCPB"/>
    <property type="match status" value="1"/>
</dbReference>
<protein>
    <submittedName>
        <fullName evidence="8">Methyl-accepting chemotaxis protein</fullName>
    </submittedName>
</protein>
<keyword evidence="1 3" id="KW-0807">Transducer</keyword>
<dbReference type="InterPro" id="IPR024478">
    <property type="entry name" value="HlyB_4HB_MCP"/>
</dbReference>
<dbReference type="CDD" id="cd06225">
    <property type="entry name" value="HAMP"/>
    <property type="match status" value="1"/>
</dbReference>
<dbReference type="PANTHER" id="PTHR32089:SF112">
    <property type="entry name" value="LYSOZYME-LIKE PROTEIN-RELATED"/>
    <property type="match status" value="1"/>
</dbReference>
<dbReference type="Pfam" id="PF00015">
    <property type="entry name" value="MCPsignal"/>
    <property type="match status" value="1"/>
</dbReference>
<evidence type="ECO:0000259" key="6">
    <source>
        <dbReference type="PROSITE" id="PS50111"/>
    </source>
</evidence>
<dbReference type="SMART" id="SM00304">
    <property type="entry name" value="HAMP"/>
    <property type="match status" value="1"/>
</dbReference>
<accession>A0ABU9Z3Y9</accession>
<dbReference type="EMBL" id="JBDIVE010000018">
    <property type="protein sequence ID" value="MEN3070697.1"/>
    <property type="molecule type" value="Genomic_DNA"/>
</dbReference>
<evidence type="ECO:0000256" key="3">
    <source>
        <dbReference type="PROSITE-ProRule" id="PRU00284"/>
    </source>
</evidence>
<evidence type="ECO:0000259" key="7">
    <source>
        <dbReference type="PROSITE" id="PS50885"/>
    </source>
</evidence>
<dbReference type="PROSITE" id="PS50885">
    <property type="entry name" value="HAMP"/>
    <property type="match status" value="1"/>
</dbReference>
<evidence type="ECO:0000256" key="1">
    <source>
        <dbReference type="ARBA" id="ARBA00023224"/>
    </source>
</evidence>
<dbReference type="PRINTS" id="PR00260">
    <property type="entry name" value="CHEMTRNSDUCR"/>
</dbReference>
<organism evidence="8 9">
    <name type="scientific">Uliginosibacterium sediminicola</name>
    <dbReference type="NCBI Taxonomy" id="2024550"/>
    <lineage>
        <taxon>Bacteria</taxon>
        <taxon>Pseudomonadati</taxon>
        <taxon>Pseudomonadota</taxon>
        <taxon>Betaproteobacteria</taxon>
        <taxon>Rhodocyclales</taxon>
        <taxon>Zoogloeaceae</taxon>
        <taxon>Uliginosibacterium</taxon>
    </lineage>
</organism>
<gene>
    <name evidence="8" type="ORF">ABDB84_19595</name>
</gene>
<dbReference type="SMART" id="SM00283">
    <property type="entry name" value="MA"/>
    <property type="match status" value="1"/>
</dbReference>
<dbReference type="RefSeq" id="WP_345921475.1">
    <property type="nucleotide sequence ID" value="NZ_JBDIVE010000018.1"/>
</dbReference>
<feature type="coiled-coil region" evidence="4">
    <location>
        <begin position="76"/>
        <end position="103"/>
    </location>
</feature>
<dbReference type="Pfam" id="PF12729">
    <property type="entry name" value="4HB_MCP_1"/>
    <property type="match status" value="1"/>
</dbReference>
<feature type="transmembrane region" description="Helical" evidence="5">
    <location>
        <begin position="182"/>
        <end position="205"/>
    </location>
</feature>
<keyword evidence="5" id="KW-1133">Transmembrane helix</keyword>
<keyword evidence="5" id="KW-0812">Transmembrane</keyword>